<evidence type="ECO:0000256" key="3">
    <source>
        <dbReference type="ARBA" id="ARBA00022777"/>
    </source>
</evidence>
<protein>
    <submittedName>
        <fullName evidence="6">Serine/threonine-protein kinase HipA</fullName>
    </submittedName>
</protein>
<dbReference type="GO" id="GO:0004674">
    <property type="term" value="F:protein serine/threonine kinase activity"/>
    <property type="evidence" value="ECO:0007669"/>
    <property type="project" value="TreeGrafter"/>
</dbReference>
<comment type="similarity">
    <text evidence="1">Belongs to the HipA Ser/Thr kinase family.</text>
</comment>
<evidence type="ECO:0000313" key="6">
    <source>
        <dbReference type="EMBL" id="SIT24687.1"/>
    </source>
</evidence>
<evidence type="ECO:0000256" key="2">
    <source>
        <dbReference type="ARBA" id="ARBA00022679"/>
    </source>
</evidence>
<evidence type="ECO:0000259" key="4">
    <source>
        <dbReference type="Pfam" id="PF07804"/>
    </source>
</evidence>
<name>A0A1N7QQA5_9RHOB</name>
<dbReference type="AlphaFoldDB" id="A0A1N7QQA5"/>
<evidence type="ECO:0000313" key="7">
    <source>
        <dbReference type="Proteomes" id="UP000186141"/>
    </source>
</evidence>
<dbReference type="STRING" id="1086013.SAMN05421774_11813"/>
<evidence type="ECO:0000259" key="5">
    <source>
        <dbReference type="Pfam" id="PF13657"/>
    </source>
</evidence>
<dbReference type="EMBL" id="FTOT01000018">
    <property type="protein sequence ID" value="SIT24687.1"/>
    <property type="molecule type" value="Genomic_DNA"/>
</dbReference>
<accession>A0A1N7QQA5</accession>
<reference evidence="6 7" key="1">
    <citation type="submission" date="2017-01" db="EMBL/GenBank/DDBJ databases">
        <authorList>
            <person name="Mah S.A."/>
            <person name="Swanson W.J."/>
            <person name="Moy G.W."/>
            <person name="Vacquier V.D."/>
        </authorList>
    </citation>
    <scope>NUCLEOTIDE SEQUENCE [LARGE SCALE GENOMIC DNA]</scope>
    <source>
        <strain evidence="6 7">DSM 26375</strain>
    </source>
</reference>
<dbReference type="NCBIfam" id="TIGR03071">
    <property type="entry name" value="couple_hipA"/>
    <property type="match status" value="1"/>
</dbReference>
<dbReference type="InterPro" id="IPR052028">
    <property type="entry name" value="HipA_Ser/Thr_kinase"/>
</dbReference>
<dbReference type="PANTHER" id="PTHR37419:SF1">
    <property type="entry name" value="SERINE_THREONINE-PROTEIN KINASE TOXIN HIPA"/>
    <property type="match status" value="1"/>
</dbReference>
<organism evidence="6 7">
    <name type="scientific">Gemmobacter megaterium</name>
    <dbReference type="NCBI Taxonomy" id="1086013"/>
    <lineage>
        <taxon>Bacteria</taxon>
        <taxon>Pseudomonadati</taxon>
        <taxon>Pseudomonadota</taxon>
        <taxon>Alphaproteobacteria</taxon>
        <taxon>Rhodobacterales</taxon>
        <taxon>Paracoccaceae</taxon>
        <taxon>Gemmobacter</taxon>
    </lineage>
</organism>
<gene>
    <name evidence="6" type="ORF">SAMN05421774_11813</name>
</gene>
<keyword evidence="3 6" id="KW-0418">Kinase</keyword>
<sequence>MRMDVWIEGRDSPVGLLSRADDKGLSFVYADGVAPEHRLSLSLPLRTEAYSDAECRGYFANLLFEGPQLERILDSYQLERGDVGALLWHLGADAPGAISVTPEGSGPGKTPGVFPQDYTLLTEDRLTEILLSLHLHKRLPDDTRDPSPVAGVQGKIAVVAQGARFYLPKSGSRAPTTHILKVSPVDDAQITRSEVALLKIAETCGIAVAACQPLEFDLQGRQFHALLSTRFDRTVQSSDGVGVITRVHAEDFCQALGLPPTLKYERGSVNPDRRFSVAAVHRIGAQASVPTLFQRDFLQHTLFNLLVGNSDNHGKNGSVIHRDGGTSLAPLYDVVPVFMDRTVTHQLAFWHGAAEFAEDVTQDNLRRLLVDLGFAKPPLARIIKQVAALAQTIAKAAPGLATKDLADALHAQAKVIEAALGTDFALPPRDYYDRINRDDRATNVGGWGGFS</sequence>
<dbReference type="Proteomes" id="UP000186141">
    <property type="component" value="Unassembled WGS sequence"/>
</dbReference>
<dbReference type="OrthoDB" id="9805913at2"/>
<dbReference type="InterPro" id="IPR012893">
    <property type="entry name" value="HipA-like_C"/>
</dbReference>
<keyword evidence="2" id="KW-0808">Transferase</keyword>
<dbReference type="InterPro" id="IPR017508">
    <property type="entry name" value="HipA_N1"/>
</dbReference>
<dbReference type="Pfam" id="PF07804">
    <property type="entry name" value="HipA_C"/>
    <property type="match status" value="1"/>
</dbReference>
<feature type="domain" description="HipA N-terminal subdomain 1" evidence="5">
    <location>
        <begin position="4"/>
        <end position="100"/>
    </location>
</feature>
<dbReference type="CDD" id="cd17793">
    <property type="entry name" value="HipA"/>
    <property type="match status" value="1"/>
</dbReference>
<dbReference type="GO" id="GO:0005829">
    <property type="term" value="C:cytosol"/>
    <property type="evidence" value="ECO:0007669"/>
    <property type="project" value="TreeGrafter"/>
</dbReference>
<keyword evidence="7" id="KW-1185">Reference proteome</keyword>
<feature type="domain" description="HipA-like C-terminal" evidence="4">
    <location>
        <begin position="149"/>
        <end position="388"/>
    </location>
</feature>
<proteinExistence type="inferred from homology"/>
<dbReference type="Pfam" id="PF13657">
    <property type="entry name" value="Couple_hipA"/>
    <property type="match status" value="1"/>
</dbReference>
<evidence type="ECO:0000256" key="1">
    <source>
        <dbReference type="ARBA" id="ARBA00010164"/>
    </source>
</evidence>
<dbReference type="PANTHER" id="PTHR37419">
    <property type="entry name" value="SERINE/THREONINE-PROTEIN KINASE TOXIN HIPA"/>
    <property type="match status" value="1"/>
</dbReference>